<dbReference type="Pfam" id="PF20068">
    <property type="entry name" value="Amphi-Trp"/>
    <property type="match status" value="1"/>
</dbReference>
<dbReference type="EMBL" id="CP026538">
    <property type="protein sequence ID" value="QAZ69124.1"/>
    <property type="molecule type" value="Genomic_DNA"/>
</dbReference>
<evidence type="ECO:0000313" key="3">
    <source>
        <dbReference type="Proteomes" id="UP000293296"/>
    </source>
</evidence>
<evidence type="ECO:0000313" key="2">
    <source>
        <dbReference type="EMBL" id="QAZ69124.1"/>
    </source>
</evidence>
<reference evidence="2 3" key="1">
    <citation type="submission" date="2018-02" db="EMBL/GenBank/DDBJ databases">
        <title>Genome sequence of Desulfovibrio carbinolicus DSM 3852.</title>
        <authorList>
            <person name="Wilbanks E."/>
            <person name="Skennerton C.T."/>
            <person name="Orphan V.J."/>
        </authorList>
    </citation>
    <scope>NUCLEOTIDE SEQUENCE [LARGE SCALE GENOMIC DNA]</scope>
    <source>
        <strain evidence="2 3">DSM 3852</strain>
    </source>
</reference>
<dbReference type="AlphaFoldDB" id="A0A4P6HQX5"/>
<name>A0A4P6HQX5_9BACT</name>
<gene>
    <name evidence="2" type="ORF">C3Y92_18520</name>
</gene>
<feature type="domain" description="Amphi-Trp" evidence="1">
    <location>
        <begin position="16"/>
        <end position="79"/>
    </location>
</feature>
<sequence length="85" mass="9192">METRTARLGGVMGVWEAAARLETMAQELRAGSLALAAGRVSVELSPAVMLDVEIKATKRPDREGIDVRLSWRPPQPSESGARGEF</sequence>
<dbReference type="InterPro" id="IPR027598">
    <property type="entry name" value="Amphi-Trp_dom"/>
</dbReference>
<organism evidence="2 3">
    <name type="scientific">Solidesulfovibrio carbinolicus</name>
    <dbReference type="NCBI Taxonomy" id="296842"/>
    <lineage>
        <taxon>Bacteria</taxon>
        <taxon>Pseudomonadati</taxon>
        <taxon>Thermodesulfobacteriota</taxon>
        <taxon>Desulfovibrionia</taxon>
        <taxon>Desulfovibrionales</taxon>
        <taxon>Desulfovibrionaceae</taxon>
        <taxon>Solidesulfovibrio</taxon>
    </lineage>
</organism>
<keyword evidence="3" id="KW-1185">Reference proteome</keyword>
<dbReference type="OrthoDB" id="5459021at2"/>
<proteinExistence type="predicted"/>
<protein>
    <submittedName>
        <fullName evidence="2">Amphi-Trp domain-containing protein</fullName>
    </submittedName>
</protein>
<accession>A0A4P6HQX5</accession>
<evidence type="ECO:0000259" key="1">
    <source>
        <dbReference type="Pfam" id="PF20068"/>
    </source>
</evidence>
<dbReference type="RefSeq" id="WP_129355224.1">
    <property type="nucleotide sequence ID" value="NZ_CP026538.1"/>
</dbReference>
<dbReference type="Proteomes" id="UP000293296">
    <property type="component" value="Chromosome"/>
</dbReference>
<dbReference type="NCBIfam" id="TIGR04354">
    <property type="entry name" value="amphi-Trp"/>
    <property type="match status" value="1"/>
</dbReference>
<dbReference type="KEGG" id="dcb:C3Y92_18520"/>